<dbReference type="SUPFAM" id="SSF53474">
    <property type="entry name" value="alpha/beta-Hydrolases"/>
    <property type="match status" value="1"/>
</dbReference>
<evidence type="ECO:0000259" key="2">
    <source>
        <dbReference type="Pfam" id="PF12697"/>
    </source>
</evidence>
<keyword evidence="3" id="KW-0378">Hydrolase</keyword>
<evidence type="ECO:0000313" key="3">
    <source>
        <dbReference type="EMBL" id="RUO29741.1"/>
    </source>
</evidence>
<dbReference type="InterPro" id="IPR029058">
    <property type="entry name" value="AB_hydrolase_fold"/>
</dbReference>
<protein>
    <submittedName>
        <fullName evidence="3">Alpha/beta hydrolase</fullName>
    </submittedName>
</protein>
<gene>
    <name evidence="3" type="ORF">CWE12_07150</name>
</gene>
<evidence type="ECO:0000256" key="1">
    <source>
        <dbReference type="SAM" id="SignalP"/>
    </source>
</evidence>
<dbReference type="Proteomes" id="UP000287410">
    <property type="component" value="Unassembled WGS sequence"/>
</dbReference>
<feature type="domain" description="AB hydrolase-1" evidence="2">
    <location>
        <begin position="47"/>
        <end position="259"/>
    </location>
</feature>
<dbReference type="Gene3D" id="3.40.50.1820">
    <property type="entry name" value="alpha/beta hydrolase"/>
    <property type="match status" value="2"/>
</dbReference>
<dbReference type="PANTHER" id="PTHR43798:SF33">
    <property type="entry name" value="HYDROLASE, PUTATIVE (AFU_ORTHOLOGUE AFUA_2G14860)-RELATED"/>
    <property type="match status" value="1"/>
</dbReference>
<dbReference type="InterPro" id="IPR000073">
    <property type="entry name" value="AB_hydrolase_1"/>
</dbReference>
<dbReference type="EMBL" id="PIPN01000003">
    <property type="protein sequence ID" value="RUO29741.1"/>
    <property type="molecule type" value="Genomic_DNA"/>
</dbReference>
<organism evidence="3 4">
    <name type="scientific">Aliidiomarina sedimenti</name>
    <dbReference type="NCBI Taxonomy" id="1933879"/>
    <lineage>
        <taxon>Bacteria</taxon>
        <taxon>Pseudomonadati</taxon>
        <taxon>Pseudomonadota</taxon>
        <taxon>Gammaproteobacteria</taxon>
        <taxon>Alteromonadales</taxon>
        <taxon>Idiomarinaceae</taxon>
        <taxon>Aliidiomarina</taxon>
    </lineage>
</organism>
<reference evidence="3 4" key="1">
    <citation type="journal article" date="2018" name="Front. Microbiol.">
        <title>Genome-Based Analysis Reveals the Taxonomy and Diversity of the Family Idiomarinaceae.</title>
        <authorList>
            <person name="Liu Y."/>
            <person name="Lai Q."/>
            <person name="Shao Z."/>
        </authorList>
    </citation>
    <scope>NUCLEOTIDE SEQUENCE [LARGE SCALE GENOMIC DNA]</scope>
    <source>
        <strain evidence="3 4">GBSy1</strain>
    </source>
</reference>
<dbReference type="InterPro" id="IPR050266">
    <property type="entry name" value="AB_hydrolase_sf"/>
</dbReference>
<keyword evidence="1" id="KW-0732">Signal</keyword>
<dbReference type="RefSeq" id="WP_126789013.1">
    <property type="nucleotide sequence ID" value="NZ_PIPN01000003.1"/>
</dbReference>
<name>A0ABY0BYY5_9GAMM</name>
<feature type="signal peptide" evidence="1">
    <location>
        <begin position="1"/>
        <end position="19"/>
    </location>
</feature>
<feature type="chain" id="PRO_5045581397" evidence="1">
    <location>
        <begin position="20"/>
        <end position="270"/>
    </location>
</feature>
<keyword evidence="4" id="KW-1185">Reference proteome</keyword>
<dbReference type="PANTHER" id="PTHR43798">
    <property type="entry name" value="MONOACYLGLYCEROL LIPASE"/>
    <property type="match status" value="1"/>
</dbReference>
<dbReference type="GO" id="GO:0016787">
    <property type="term" value="F:hydrolase activity"/>
    <property type="evidence" value="ECO:0007669"/>
    <property type="project" value="UniProtKB-KW"/>
</dbReference>
<accession>A0ABY0BYY5</accession>
<comment type="caution">
    <text evidence="3">The sequence shown here is derived from an EMBL/GenBank/DDBJ whole genome shotgun (WGS) entry which is preliminary data.</text>
</comment>
<sequence>MLKALSVLLIGLVNFQVAASSMLELDGGSIEYEVKEGGDRVVLFDAGALSGMAGWDSIWERLPADITAIRFSRLGEGNSEPCSGQRSAADYVDEVDQLLNALHVERPIVYVGHSLGGTTARNFAATHQGDVAAMLMVDPENPRDVDIVYQLNPEEGRAEIEMVKQNDYAAGEGRWCFLDMMWDKSPAAGLAEIGDIPVTLIAGVKVAEDPSTAFESEEGRRLWGQIQSEWVNQFPRSEAVVTSQSGHFVQDDEPELVVSELVKLLNNVRP</sequence>
<proteinExistence type="predicted"/>
<evidence type="ECO:0000313" key="4">
    <source>
        <dbReference type="Proteomes" id="UP000287410"/>
    </source>
</evidence>
<dbReference type="Pfam" id="PF12697">
    <property type="entry name" value="Abhydrolase_6"/>
    <property type="match status" value="1"/>
</dbReference>